<dbReference type="InterPro" id="IPR032820">
    <property type="entry name" value="ATPase_put"/>
</dbReference>
<dbReference type="EMBL" id="JACIJS010000011">
    <property type="protein sequence ID" value="MBB5517015.1"/>
    <property type="molecule type" value="Genomic_DNA"/>
</dbReference>
<keyword evidence="1 2" id="KW-0472">Membrane</keyword>
<keyword evidence="1" id="KW-0406">Ion transport</keyword>
<dbReference type="InterPro" id="IPR016989">
    <property type="entry name" value="Atp1_alphaprobac"/>
</dbReference>
<name>A0A840X5A5_9RHOB</name>
<dbReference type="AlphaFoldDB" id="A0A840X5A5"/>
<dbReference type="Pfam" id="PF09527">
    <property type="entry name" value="ATPase_gene1"/>
    <property type="match status" value="1"/>
</dbReference>
<keyword evidence="2" id="KW-0812">Transmembrane</keyword>
<evidence type="ECO:0000313" key="3">
    <source>
        <dbReference type="EMBL" id="MBB5517015.1"/>
    </source>
</evidence>
<reference evidence="3 4" key="1">
    <citation type="submission" date="2020-08" db="EMBL/GenBank/DDBJ databases">
        <title>Genomic Encyclopedia of Type Strains, Phase IV (KMG-IV): sequencing the most valuable type-strain genomes for metagenomic binning, comparative biology and taxonomic classification.</title>
        <authorList>
            <person name="Goeker M."/>
        </authorList>
    </citation>
    <scope>NUCLEOTIDE SEQUENCE [LARGE SCALE GENOMIC DNA]</scope>
    <source>
        <strain evidence="3 4">DSM 103377</strain>
    </source>
</reference>
<comment type="function">
    <text evidence="1">A possible function for this protein is to guide the assembly of the membrane sector of the ATPase enzyme complex.</text>
</comment>
<feature type="transmembrane region" description="Helical" evidence="2">
    <location>
        <begin position="67"/>
        <end position="88"/>
    </location>
</feature>
<comment type="caution">
    <text evidence="3">The sequence shown here is derived from an EMBL/GenBank/DDBJ whole genome shotgun (WGS) entry which is preliminary data.</text>
</comment>
<keyword evidence="2" id="KW-1133">Transmembrane helix</keyword>
<organism evidence="3 4">
    <name type="scientific">Rubricella aquisinus</name>
    <dbReference type="NCBI Taxonomy" id="2028108"/>
    <lineage>
        <taxon>Bacteria</taxon>
        <taxon>Pseudomonadati</taxon>
        <taxon>Pseudomonadota</taxon>
        <taxon>Alphaproteobacteria</taxon>
        <taxon>Rhodobacterales</taxon>
        <taxon>Paracoccaceae</taxon>
        <taxon>Rubricella</taxon>
    </lineage>
</organism>
<gene>
    <name evidence="3" type="ORF">FHS89_003059</name>
</gene>
<feature type="transmembrane region" description="Helical" evidence="2">
    <location>
        <begin position="40"/>
        <end position="61"/>
    </location>
</feature>
<accession>A0A840X5A5</accession>
<comment type="similarity">
    <text evidence="1">Belongs to the bacterial AtpI family.</text>
</comment>
<evidence type="ECO:0000256" key="1">
    <source>
        <dbReference type="PIRNR" id="PIRNR032126"/>
    </source>
</evidence>
<evidence type="ECO:0000313" key="4">
    <source>
        <dbReference type="Proteomes" id="UP000553766"/>
    </source>
</evidence>
<dbReference type="PIRSF" id="PIRSF032126">
    <property type="entry name" value="F0F1_ATP_synthase_subunit_I"/>
    <property type="match status" value="1"/>
</dbReference>
<evidence type="ECO:0000256" key="2">
    <source>
        <dbReference type="SAM" id="Phobius"/>
    </source>
</evidence>
<protein>
    <recommendedName>
        <fullName evidence="1">ATP synthase protein I</fullName>
    </recommendedName>
</protein>
<dbReference type="GO" id="GO:1902600">
    <property type="term" value="P:proton transmembrane transport"/>
    <property type="evidence" value="ECO:0007669"/>
    <property type="project" value="UniProtKB-KW"/>
</dbReference>
<dbReference type="Proteomes" id="UP000553766">
    <property type="component" value="Unassembled WGS sequence"/>
</dbReference>
<keyword evidence="1" id="KW-0813">Transport</keyword>
<keyword evidence="1" id="KW-0375">Hydrogen ion transport</keyword>
<proteinExistence type="inferred from homology"/>
<sequence length="116" mass="12543">MSDTPDPDDLTALDERIEAARRARAPKPAKDTKYNQANMAWHMVIELVVGMTIGLGIGWGLDSLFGTLPLFLMIFGLLGFAAGVKVMLETARDIQARAVARAEQDQAPMGQDKGEG</sequence>
<keyword evidence="4" id="KW-1185">Reference proteome</keyword>
<dbReference type="RefSeq" id="WP_343051515.1">
    <property type="nucleotide sequence ID" value="NZ_JACIJS010000011.1"/>
</dbReference>
<dbReference type="GO" id="GO:0045259">
    <property type="term" value="C:proton-transporting ATP synthase complex"/>
    <property type="evidence" value="ECO:0007669"/>
    <property type="project" value="UniProtKB-UniRule"/>
</dbReference>